<protein>
    <recommendedName>
        <fullName evidence="4">Chromosome partitioning protein ParA</fullName>
    </recommendedName>
</protein>
<keyword evidence="1" id="KW-0472">Membrane</keyword>
<dbReference type="Proteomes" id="UP001500736">
    <property type="component" value="Unassembled WGS sequence"/>
</dbReference>
<feature type="transmembrane region" description="Helical" evidence="1">
    <location>
        <begin position="12"/>
        <end position="32"/>
    </location>
</feature>
<reference evidence="2 3" key="1">
    <citation type="journal article" date="2019" name="Int. J. Syst. Evol. Microbiol.">
        <title>The Global Catalogue of Microorganisms (GCM) 10K type strain sequencing project: providing services to taxonomists for standard genome sequencing and annotation.</title>
        <authorList>
            <consortium name="The Broad Institute Genomics Platform"/>
            <consortium name="The Broad Institute Genome Sequencing Center for Infectious Disease"/>
            <person name="Wu L."/>
            <person name="Ma J."/>
        </authorList>
    </citation>
    <scope>NUCLEOTIDE SEQUENCE [LARGE SCALE GENOMIC DNA]</scope>
    <source>
        <strain evidence="2 3">JCM 15976</strain>
    </source>
</reference>
<dbReference type="EMBL" id="BAAAGF010000001">
    <property type="protein sequence ID" value="GAA0738301.1"/>
    <property type="molecule type" value="Genomic_DNA"/>
</dbReference>
<accession>A0ABN1JFF2</accession>
<proteinExistence type="predicted"/>
<evidence type="ECO:0000313" key="2">
    <source>
        <dbReference type="EMBL" id="GAA0738301.1"/>
    </source>
</evidence>
<keyword evidence="3" id="KW-1185">Reference proteome</keyword>
<keyword evidence="1" id="KW-1133">Transmembrane helix</keyword>
<gene>
    <name evidence="2" type="ORF">GCM10009431_06070</name>
</gene>
<evidence type="ECO:0000313" key="3">
    <source>
        <dbReference type="Proteomes" id="UP001500736"/>
    </source>
</evidence>
<evidence type="ECO:0008006" key="4">
    <source>
        <dbReference type="Google" id="ProtNLM"/>
    </source>
</evidence>
<comment type="caution">
    <text evidence="2">The sequence shown here is derived from an EMBL/GenBank/DDBJ whole genome shotgun (WGS) entry which is preliminary data.</text>
</comment>
<keyword evidence="1" id="KW-0812">Transmembrane</keyword>
<evidence type="ECO:0000256" key="1">
    <source>
        <dbReference type="SAM" id="Phobius"/>
    </source>
</evidence>
<organism evidence="2 3">
    <name type="scientific">Gaetbulibacter jejuensis</name>
    <dbReference type="NCBI Taxonomy" id="584607"/>
    <lineage>
        <taxon>Bacteria</taxon>
        <taxon>Pseudomonadati</taxon>
        <taxon>Bacteroidota</taxon>
        <taxon>Flavobacteriia</taxon>
        <taxon>Flavobacteriales</taxon>
        <taxon>Flavobacteriaceae</taxon>
        <taxon>Gaetbulibacter</taxon>
    </lineage>
</organism>
<sequence length="294" mass="33489">MIVNPQFFNYRLIIGSLVATIAVLCVFSFTSYQSIRTHQQFLEQEKHLMENELSQMILRYDNSLTSNNLLSTQLEDAKRETQVALDSLKLMQVDLSVISKFKNQVINLKEKNNLLFFTIDSLKAINHNLQKEKLLAYNELQKERLTNKKLSEENFILNKKLEEGAVLTANSFKAKAVKNFLGKAIITRKASSTNQIDVSFTLVENALAENGDKELYVQIVNPKNNVVADKGSIDFGNSLLIYSLKEVVNYQNNDMDVTLSIDTDNDDQPLTKGTYHINVFHKNHHLGSTKIELN</sequence>
<name>A0ABN1JFF2_9FLAO</name>
<dbReference type="RefSeq" id="WP_343795672.1">
    <property type="nucleotide sequence ID" value="NZ_BAAAGF010000001.1"/>
</dbReference>